<evidence type="ECO:0000256" key="1">
    <source>
        <dbReference type="SAM" id="MobiDB-lite"/>
    </source>
</evidence>
<dbReference type="EMBL" id="JPDN02000010">
    <property type="protein sequence ID" value="PON27403.1"/>
    <property type="molecule type" value="Genomic_DNA"/>
</dbReference>
<dbReference type="Proteomes" id="UP000054821">
    <property type="component" value="Unassembled WGS sequence"/>
</dbReference>
<organism evidence="2 3">
    <name type="scientific">Trichoderma gamsii</name>
    <dbReference type="NCBI Taxonomy" id="398673"/>
    <lineage>
        <taxon>Eukaryota</taxon>
        <taxon>Fungi</taxon>
        <taxon>Dikarya</taxon>
        <taxon>Ascomycota</taxon>
        <taxon>Pezizomycotina</taxon>
        <taxon>Sordariomycetes</taxon>
        <taxon>Hypocreomycetidae</taxon>
        <taxon>Hypocreales</taxon>
        <taxon>Hypocreaceae</taxon>
        <taxon>Trichoderma</taxon>
    </lineage>
</organism>
<dbReference type="AlphaFoldDB" id="A0A2P4ZT27"/>
<reference evidence="2 3" key="1">
    <citation type="journal article" date="2016" name="Genome Announc.">
        <title>Draft Whole-Genome Sequence of Trichoderma gamsii T6085, a Promising Biocontrol Agent of Fusarium Head Blight on Wheat.</title>
        <authorList>
            <person name="Baroncelli R."/>
            <person name="Zapparata A."/>
            <person name="Piaggeschi G."/>
            <person name="Sarrocco S."/>
            <person name="Vannacci G."/>
        </authorList>
    </citation>
    <scope>NUCLEOTIDE SEQUENCE [LARGE SCALE GENOMIC DNA]</scope>
    <source>
        <strain evidence="2 3">T6085</strain>
    </source>
</reference>
<sequence length="125" mass="12870">MEVAPAVVDAVFPAPGYIDFVMDGVGETGAETLPSLQSSGAGLGGVAYFGELAQAQVRVGPPANEGPHLAVFSAESGTGRPDASHPRAAQKKKRIPKKREKSAACCQLRAQSRIDSIHAKTKGGS</sequence>
<evidence type="ECO:0000313" key="2">
    <source>
        <dbReference type="EMBL" id="PON27403.1"/>
    </source>
</evidence>
<accession>A0A2P4ZT27</accession>
<gene>
    <name evidence="2" type="ORF">TGAM01_v203784</name>
</gene>
<dbReference type="GeneID" id="36347475"/>
<feature type="compositionally biased region" description="Basic residues" evidence="1">
    <location>
        <begin position="88"/>
        <end position="100"/>
    </location>
</feature>
<evidence type="ECO:0000313" key="3">
    <source>
        <dbReference type="Proteomes" id="UP000054821"/>
    </source>
</evidence>
<name>A0A2P4ZT27_9HYPO</name>
<comment type="caution">
    <text evidence="2">The sequence shown here is derived from an EMBL/GenBank/DDBJ whole genome shotgun (WGS) entry which is preliminary data.</text>
</comment>
<dbReference type="RefSeq" id="XP_024405987.1">
    <property type="nucleotide sequence ID" value="XM_024549282.1"/>
</dbReference>
<proteinExistence type="predicted"/>
<feature type="region of interest" description="Disordered" evidence="1">
    <location>
        <begin position="59"/>
        <end position="105"/>
    </location>
</feature>
<keyword evidence="3" id="KW-1185">Reference proteome</keyword>
<protein>
    <submittedName>
        <fullName evidence="2">Uncharacterized protein</fullName>
    </submittedName>
</protein>